<reference evidence="1" key="1">
    <citation type="submission" date="2023-10" db="EMBL/GenBank/DDBJ databases">
        <authorList>
            <person name="Hackl T."/>
        </authorList>
    </citation>
    <scope>NUCLEOTIDE SEQUENCE</scope>
</reference>
<evidence type="ECO:0000313" key="2">
    <source>
        <dbReference type="Proteomes" id="UP001295740"/>
    </source>
</evidence>
<dbReference type="Proteomes" id="UP001295740">
    <property type="component" value="Unassembled WGS sequence"/>
</dbReference>
<name>A0AAI8VIS1_9PEZI</name>
<sequence>MAAAVRAVDAHDHSVNSLTARVDLPEDFPKDPQDVVADDLDDINWFPTADDAFGNGEAWDKCVVCAQLAHEWMRQGSGGKDNDQALAFCKGLAICDADHAAKFADMYRDGRFPPEDKWGEIPGEDLLETRDGGDVFLKVLMTFKIRYLFLNRTNLFLDKSHLEKFWDSVGGDML</sequence>
<organism evidence="1 2">
    <name type="scientific">Anthostomella pinea</name>
    <dbReference type="NCBI Taxonomy" id="933095"/>
    <lineage>
        <taxon>Eukaryota</taxon>
        <taxon>Fungi</taxon>
        <taxon>Dikarya</taxon>
        <taxon>Ascomycota</taxon>
        <taxon>Pezizomycotina</taxon>
        <taxon>Sordariomycetes</taxon>
        <taxon>Xylariomycetidae</taxon>
        <taxon>Xylariales</taxon>
        <taxon>Xylariaceae</taxon>
        <taxon>Anthostomella</taxon>
    </lineage>
</organism>
<dbReference type="AlphaFoldDB" id="A0AAI8VIS1"/>
<comment type="caution">
    <text evidence="1">The sequence shown here is derived from an EMBL/GenBank/DDBJ whole genome shotgun (WGS) entry which is preliminary data.</text>
</comment>
<protein>
    <submittedName>
        <fullName evidence="1">Uu.00g125180.m01.CDS01</fullName>
    </submittedName>
</protein>
<dbReference type="EMBL" id="CAUWAG010000007">
    <property type="protein sequence ID" value="CAJ2505124.1"/>
    <property type="molecule type" value="Genomic_DNA"/>
</dbReference>
<proteinExistence type="predicted"/>
<accession>A0AAI8VIS1</accession>
<evidence type="ECO:0000313" key="1">
    <source>
        <dbReference type="EMBL" id="CAJ2505124.1"/>
    </source>
</evidence>
<gene>
    <name evidence="1" type="ORF">KHLLAP_LOCUS5592</name>
</gene>
<keyword evidence="2" id="KW-1185">Reference proteome</keyword>